<proteinExistence type="predicted"/>
<dbReference type="Proteomes" id="UP000198882">
    <property type="component" value="Unassembled WGS sequence"/>
</dbReference>
<protein>
    <submittedName>
        <fullName evidence="1">Uncharacterized protein</fullName>
    </submittedName>
</protein>
<dbReference type="AlphaFoldDB" id="A0A1G9G0Z2"/>
<dbReference type="STRING" id="1095776.SAMN04515672_4365"/>
<dbReference type="EMBL" id="FNFE01000008">
    <property type="protein sequence ID" value="SDK94023.1"/>
    <property type="molecule type" value="Genomic_DNA"/>
</dbReference>
<gene>
    <name evidence="1" type="ORF">SAMN04515672_4365</name>
</gene>
<keyword evidence="2" id="KW-1185">Reference proteome</keyword>
<accession>A0A1G9G0Z2</accession>
<sequence>MILSPFSVLSKMDFYHRKETAGEENLNKRTHGICFVK</sequence>
<name>A0A1G9G0Z2_9EURY</name>
<evidence type="ECO:0000313" key="1">
    <source>
        <dbReference type="EMBL" id="SDK94023.1"/>
    </source>
</evidence>
<evidence type="ECO:0000313" key="2">
    <source>
        <dbReference type="Proteomes" id="UP000198882"/>
    </source>
</evidence>
<reference evidence="2" key="1">
    <citation type="submission" date="2016-10" db="EMBL/GenBank/DDBJ databases">
        <authorList>
            <person name="Varghese N."/>
            <person name="Submissions S."/>
        </authorList>
    </citation>
    <scope>NUCLEOTIDE SEQUENCE [LARGE SCALE GENOMIC DNA]</scope>
    <source>
        <strain evidence="2">B4,CECT 8067,JCM 17497</strain>
    </source>
</reference>
<organism evidence="1 2">
    <name type="scientific">Natronorubrum texcoconense</name>
    <dbReference type="NCBI Taxonomy" id="1095776"/>
    <lineage>
        <taxon>Archaea</taxon>
        <taxon>Methanobacteriati</taxon>
        <taxon>Methanobacteriota</taxon>
        <taxon>Stenosarchaea group</taxon>
        <taxon>Halobacteria</taxon>
        <taxon>Halobacteriales</taxon>
        <taxon>Natrialbaceae</taxon>
        <taxon>Natronorubrum</taxon>
    </lineage>
</organism>